<organism evidence="1 2">
    <name type="scientific">Eumeta variegata</name>
    <name type="common">Bagworm moth</name>
    <name type="synonym">Eumeta japonica</name>
    <dbReference type="NCBI Taxonomy" id="151549"/>
    <lineage>
        <taxon>Eukaryota</taxon>
        <taxon>Metazoa</taxon>
        <taxon>Ecdysozoa</taxon>
        <taxon>Arthropoda</taxon>
        <taxon>Hexapoda</taxon>
        <taxon>Insecta</taxon>
        <taxon>Pterygota</taxon>
        <taxon>Neoptera</taxon>
        <taxon>Endopterygota</taxon>
        <taxon>Lepidoptera</taxon>
        <taxon>Glossata</taxon>
        <taxon>Ditrysia</taxon>
        <taxon>Tineoidea</taxon>
        <taxon>Psychidae</taxon>
        <taxon>Oiketicinae</taxon>
        <taxon>Eumeta</taxon>
    </lineage>
</organism>
<accession>A0A4C1TCI0</accession>
<dbReference type="Proteomes" id="UP000299102">
    <property type="component" value="Unassembled WGS sequence"/>
</dbReference>
<gene>
    <name evidence="1" type="ORF">EVAR_73641_1</name>
</gene>
<dbReference type="EMBL" id="BGZK01004972">
    <property type="protein sequence ID" value="GBP11896.1"/>
    <property type="molecule type" value="Genomic_DNA"/>
</dbReference>
<evidence type="ECO:0000313" key="2">
    <source>
        <dbReference type="Proteomes" id="UP000299102"/>
    </source>
</evidence>
<dbReference type="AlphaFoldDB" id="A0A4C1TCI0"/>
<evidence type="ECO:0000313" key="1">
    <source>
        <dbReference type="EMBL" id="GBP11896.1"/>
    </source>
</evidence>
<name>A0A4C1TCI0_EUMVA</name>
<keyword evidence="2" id="KW-1185">Reference proteome</keyword>
<protein>
    <submittedName>
        <fullName evidence="1">Uncharacterized protein</fullName>
    </submittedName>
</protein>
<sequence>MTHILGFDLVEPKYELKKFTLRARGRSHGLKYTLCAWHLVSRRCPAVCQAVIGRADDSPPPILPPALLRAAYDPDQYRPRN</sequence>
<reference evidence="1 2" key="1">
    <citation type="journal article" date="2019" name="Commun. Biol.">
        <title>The bagworm genome reveals a unique fibroin gene that provides high tensile strength.</title>
        <authorList>
            <person name="Kono N."/>
            <person name="Nakamura H."/>
            <person name="Ohtoshi R."/>
            <person name="Tomita M."/>
            <person name="Numata K."/>
            <person name="Arakawa K."/>
        </authorList>
    </citation>
    <scope>NUCLEOTIDE SEQUENCE [LARGE SCALE GENOMIC DNA]</scope>
</reference>
<proteinExistence type="predicted"/>
<comment type="caution">
    <text evidence="1">The sequence shown here is derived from an EMBL/GenBank/DDBJ whole genome shotgun (WGS) entry which is preliminary data.</text>
</comment>